<evidence type="ECO:0000313" key="2">
    <source>
        <dbReference type="Proteomes" id="UP000008394"/>
    </source>
</evidence>
<reference evidence="1 2" key="1">
    <citation type="journal article" date="2011" name="J. Bacteriol.">
        <title>Genome Sequence of the Probiotic Strain Bifidobacterium animalis subsp. lactis CNCM I-2494.</title>
        <authorList>
            <person name="Chervaux C."/>
            <person name="Grimaldi C."/>
            <person name="Bolotin A."/>
            <person name="Quinquis B."/>
            <person name="Legrain-Raspaud S."/>
            <person name="van Hylckama Vlieg J.E."/>
            <person name="Denariaz G."/>
            <person name="Smokvina T."/>
        </authorList>
    </citation>
    <scope>NUCLEOTIDE SEQUENCE [LARGE SCALE GENOMIC DNA]</scope>
    <source>
        <strain evidence="1 2">CNCM I-2494</strain>
    </source>
</reference>
<organism evidence="1 2">
    <name type="scientific">Bifidobacterium animalis subsp. lactis CNCM I-2494</name>
    <dbReference type="NCBI Taxonomy" id="1042403"/>
    <lineage>
        <taxon>Bacteria</taxon>
        <taxon>Bacillati</taxon>
        <taxon>Actinomycetota</taxon>
        <taxon>Actinomycetes</taxon>
        <taxon>Bifidobacteriales</taxon>
        <taxon>Bifidobacteriaceae</taxon>
        <taxon>Bifidobacterium</taxon>
    </lineage>
</organism>
<proteinExistence type="predicted"/>
<accession>A0A806FMP2</accession>
<dbReference type="EMBL" id="CP002915">
    <property type="protein sequence ID" value="AEK29706.1"/>
    <property type="molecule type" value="Genomic_DNA"/>
</dbReference>
<dbReference type="AlphaFoldDB" id="A0A806FMP2"/>
<gene>
    <name evidence="1" type="ORF">BALAC2494_01992</name>
</gene>
<name>A0A806FMP2_BIFAN</name>
<evidence type="ECO:0000313" key="1">
    <source>
        <dbReference type="EMBL" id="AEK29706.1"/>
    </source>
</evidence>
<dbReference type="Proteomes" id="UP000008394">
    <property type="component" value="Chromosome"/>
</dbReference>
<protein>
    <submittedName>
        <fullName evidence="1">Uncharacterized protein</fullName>
    </submittedName>
</protein>
<dbReference type="KEGG" id="bnm:BALAC2494_01992"/>
<sequence length="36" mass="4043">MRSTWFVSQNWVRAGGYGTGGRQQGGFGNLRLFHGR</sequence>